<dbReference type="Gene3D" id="3.40.1410.10">
    <property type="entry name" value="Chorismate lyase-like"/>
    <property type="match status" value="1"/>
</dbReference>
<dbReference type="CDD" id="cd07377">
    <property type="entry name" value="WHTH_GntR"/>
    <property type="match status" value="1"/>
</dbReference>
<keyword evidence="6" id="KW-1185">Reference proteome</keyword>
<comment type="caution">
    <text evidence="5">The sequence shown here is derived from an EMBL/GenBank/DDBJ whole genome shotgun (WGS) entry which is preliminary data.</text>
</comment>
<reference evidence="6" key="1">
    <citation type="journal article" date="2019" name="Int. J. Syst. Evol. Microbiol.">
        <title>The Global Catalogue of Microorganisms (GCM) 10K type strain sequencing project: providing services to taxonomists for standard genome sequencing and annotation.</title>
        <authorList>
            <consortium name="The Broad Institute Genomics Platform"/>
            <consortium name="The Broad Institute Genome Sequencing Center for Infectious Disease"/>
            <person name="Wu L."/>
            <person name="Ma J."/>
        </authorList>
    </citation>
    <scope>NUCLEOTIDE SEQUENCE [LARGE SCALE GENOMIC DNA]</scope>
    <source>
        <strain evidence="6">JCM 17666</strain>
    </source>
</reference>
<dbReference type="SUPFAM" id="SSF46785">
    <property type="entry name" value="Winged helix' DNA-binding domain"/>
    <property type="match status" value="1"/>
</dbReference>
<dbReference type="PANTHER" id="PTHR44846">
    <property type="entry name" value="MANNOSYL-D-GLYCERATE TRANSPORT/METABOLISM SYSTEM REPRESSOR MNGR-RELATED"/>
    <property type="match status" value="1"/>
</dbReference>
<keyword evidence="3" id="KW-0804">Transcription</keyword>
<dbReference type="Gene3D" id="1.10.10.10">
    <property type="entry name" value="Winged helix-like DNA-binding domain superfamily/Winged helix DNA-binding domain"/>
    <property type="match status" value="1"/>
</dbReference>
<dbReference type="Pfam" id="PF00392">
    <property type="entry name" value="GntR"/>
    <property type="match status" value="1"/>
</dbReference>
<evidence type="ECO:0000259" key="4">
    <source>
        <dbReference type="PROSITE" id="PS50949"/>
    </source>
</evidence>
<evidence type="ECO:0000313" key="6">
    <source>
        <dbReference type="Proteomes" id="UP001501671"/>
    </source>
</evidence>
<dbReference type="InterPro" id="IPR011663">
    <property type="entry name" value="UTRA"/>
</dbReference>
<accession>A0ABP8HQZ8</accession>
<keyword evidence="2" id="KW-0238">DNA-binding</keyword>
<dbReference type="EMBL" id="BAABFO010000036">
    <property type="protein sequence ID" value="GAA4342956.1"/>
    <property type="molecule type" value="Genomic_DNA"/>
</dbReference>
<dbReference type="Pfam" id="PF07702">
    <property type="entry name" value="UTRA"/>
    <property type="match status" value="1"/>
</dbReference>
<evidence type="ECO:0000256" key="2">
    <source>
        <dbReference type="ARBA" id="ARBA00023125"/>
    </source>
</evidence>
<name>A0ABP8HQZ8_9BURK</name>
<dbReference type="Proteomes" id="UP001501671">
    <property type="component" value="Unassembled WGS sequence"/>
</dbReference>
<feature type="domain" description="HTH gntR-type" evidence="4">
    <location>
        <begin position="15"/>
        <end position="83"/>
    </location>
</feature>
<dbReference type="SMART" id="SM00345">
    <property type="entry name" value="HTH_GNTR"/>
    <property type="match status" value="1"/>
</dbReference>
<dbReference type="InterPro" id="IPR028978">
    <property type="entry name" value="Chorismate_lyase_/UTRA_dom_sf"/>
</dbReference>
<dbReference type="PROSITE" id="PS50949">
    <property type="entry name" value="HTH_GNTR"/>
    <property type="match status" value="1"/>
</dbReference>
<sequence>MPERENRPAKERKLLPRYAWLHQCLLQDIGSGKYAVGSLLPTEAELSKAYGVSRHTVREATRRLVDSGMIRRQPSTGTVVTAARPTWPSPSYAAALGTMQEFMAFTERTRLEVFDEEVITLDEGEAGRLRCEVGSRWLLWHANRRLVEEDKIITYTRAMVRPEFESIKDRLHGNHPSMYRMLQEQFGQEVYKVEQEIESVLMPAVAVAQLGLDEGSPALRIVRAYRDRHDRLLTLSDNYYIANRFRLLTAWTKDGA</sequence>
<proteinExistence type="predicted"/>
<dbReference type="InterPro" id="IPR036388">
    <property type="entry name" value="WH-like_DNA-bd_sf"/>
</dbReference>
<evidence type="ECO:0000313" key="5">
    <source>
        <dbReference type="EMBL" id="GAA4342956.1"/>
    </source>
</evidence>
<protein>
    <submittedName>
        <fullName evidence="5">GntR family transcriptional regulator</fullName>
    </submittedName>
</protein>
<dbReference type="SMART" id="SM00866">
    <property type="entry name" value="UTRA"/>
    <property type="match status" value="1"/>
</dbReference>
<dbReference type="RefSeq" id="WP_345252229.1">
    <property type="nucleotide sequence ID" value="NZ_BAABFO010000036.1"/>
</dbReference>
<dbReference type="InterPro" id="IPR036390">
    <property type="entry name" value="WH_DNA-bd_sf"/>
</dbReference>
<dbReference type="PRINTS" id="PR00035">
    <property type="entry name" value="HTHGNTR"/>
</dbReference>
<dbReference type="SUPFAM" id="SSF64288">
    <property type="entry name" value="Chorismate lyase-like"/>
    <property type="match status" value="1"/>
</dbReference>
<gene>
    <name evidence="5" type="ORF">GCM10023144_45430</name>
</gene>
<organism evidence="5 6">
    <name type="scientific">Pigmentiphaga soli</name>
    <dbReference type="NCBI Taxonomy" id="1007095"/>
    <lineage>
        <taxon>Bacteria</taxon>
        <taxon>Pseudomonadati</taxon>
        <taxon>Pseudomonadota</taxon>
        <taxon>Betaproteobacteria</taxon>
        <taxon>Burkholderiales</taxon>
        <taxon>Alcaligenaceae</taxon>
        <taxon>Pigmentiphaga</taxon>
    </lineage>
</organism>
<dbReference type="InterPro" id="IPR000524">
    <property type="entry name" value="Tscrpt_reg_HTH_GntR"/>
</dbReference>
<dbReference type="PANTHER" id="PTHR44846:SF1">
    <property type="entry name" value="MANNOSYL-D-GLYCERATE TRANSPORT_METABOLISM SYSTEM REPRESSOR MNGR-RELATED"/>
    <property type="match status" value="1"/>
</dbReference>
<evidence type="ECO:0000256" key="1">
    <source>
        <dbReference type="ARBA" id="ARBA00023015"/>
    </source>
</evidence>
<keyword evidence="1" id="KW-0805">Transcription regulation</keyword>
<dbReference type="InterPro" id="IPR050679">
    <property type="entry name" value="Bact_HTH_transcr_reg"/>
</dbReference>
<evidence type="ECO:0000256" key="3">
    <source>
        <dbReference type="ARBA" id="ARBA00023163"/>
    </source>
</evidence>